<feature type="domain" description="Aminomethyltransferase C-terminal" evidence="4">
    <location>
        <begin position="805"/>
        <end position="881"/>
    </location>
</feature>
<dbReference type="Proteomes" id="UP000271974">
    <property type="component" value="Unassembled WGS sequence"/>
</dbReference>
<dbReference type="Gene3D" id="2.40.30.110">
    <property type="entry name" value="Aminomethyltransferase beta-barrel domains"/>
    <property type="match status" value="1"/>
</dbReference>
<reference evidence="6 7" key="1">
    <citation type="submission" date="2019-01" db="EMBL/GenBank/DDBJ databases">
        <title>A draft genome assembly of the solar-powered sea slug Elysia chlorotica.</title>
        <authorList>
            <person name="Cai H."/>
            <person name="Li Q."/>
            <person name="Fang X."/>
            <person name="Li J."/>
            <person name="Curtis N.E."/>
            <person name="Altenburger A."/>
            <person name="Shibata T."/>
            <person name="Feng M."/>
            <person name="Maeda T."/>
            <person name="Schwartz J.A."/>
            <person name="Shigenobu S."/>
            <person name="Lundholm N."/>
            <person name="Nishiyama T."/>
            <person name="Yang H."/>
            <person name="Hasebe M."/>
            <person name="Li S."/>
            <person name="Pierce S.K."/>
            <person name="Wang J."/>
        </authorList>
    </citation>
    <scope>NUCLEOTIDE SEQUENCE [LARGE SCALE GENOMIC DNA]</scope>
    <source>
        <strain evidence="6">EC2010</strain>
        <tissue evidence="6">Whole organism of an adult</tissue>
    </source>
</reference>
<dbReference type="InterPro" id="IPR006076">
    <property type="entry name" value="FAD-dep_OxRdtase"/>
</dbReference>
<protein>
    <recommendedName>
        <fullName evidence="8">Pyruvate dehydrogenase phosphatase regulatory subunit, mitochondrial</fullName>
    </recommendedName>
</protein>
<comment type="similarity">
    <text evidence="1">Belongs to the GcvT family.</text>
</comment>
<dbReference type="InterPro" id="IPR006222">
    <property type="entry name" value="GCVT_N"/>
</dbReference>
<dbReference type="Gene3D" id="3.30.9.10">
    <property type="entry name" value="D-Amino Acid Oxidase, subunit A, domain 2"/>
    <property type="match status" value="1"/>
</dbReference>
<organism evidence="6 7">
    <name type="scientific">Elysia chlorotica</name>
    <name type="common">Eastern emerald elysia</name>
    <name type="synonym">Sea slug</name>
    <dbReference type="NCBI Taxonomy" id="188477"/>
    <lineage>
        <taxon>Eukaryota</taxon>
        <taxon>Metazoa</taxon>
        <taxon>Spiralia</taxon>
        <taxon>Lophotrochozoa</taxon>
        <taxon>Mollusca</taxon>
        <taxon>Gastropoda</taxon>
        <taxon>Heterobranchia</taxon>
        <taxon>Euthyneura</taxon>
        <taxon>Panpulmonata</taxon>
        <taxon>Sacoglossa</taxon>
        <taxon>Placobranchoidea</taxon>
        <taxon>Plakobranchidae</taxon>
        <taxon>Elysia</taxon>
    </lineage>
</organism>
<dbReference type="EMBL" id="RQTK01000003">
    <property type="protein sequence ID" value="RUS91986.1"/>
    <property type="molecule type" value="Genomic_DNA"/>
</dbReference>
<evidence type="ECO:0000259" key="3">
    <source>
        <dbReference type="Pfam" id="PF01571"/>
    </source>
</evidence>
<dbReference type="Pfam" id="PF01571">
    <property type="entry name" value="GCV_T"/>
    <property type="match status" value="1"/>
</dbReference>
<dbReference type="SUPFAM" id="SSF103025">
    <property type="entry name" value="Folate-binding domain"/>
    <property type="match status" value="1"/>
</dbReference>
<evidence type="ECO:0000313" key="7">
    <source>
        <dbReference type="Proteomes" id="UP000271974"/>
    </source>
</evidence>
<dbReference type="SUPFAM" id="SSF54373">
    <property type="entry name" value="FAD-linked reductases, C-terminal domain"/>
    <property type="match status" value="1"/>
</dbReference>
<evidence type="ECO:0000259" key="4">
    <source>
        <dbReference type="Pfam" id="PF08669"/>
    </source>
</evidence>
<dbReference type="Pfam" id="PF16350">
    <property type="entry name" value="FAO_M"/>
    <property type="match status" value="1"/>
</dbReference>
<proteinExistence type="inferred from homology"/>
<dbReference type="Pfam" id="PF01266">
    <property type="entry name" value="DAO"/>
    <property type="match status" value="1"/>
</dbReference>
<dbReference type="STRING" id="188477.A0A433UDU4"/>
<evidence type="ECO:0008006" key="8">
    <source>
        <dbReference type="Google" id="ProtNLM"/>
    </source>
</evidence>
<evidence type="ECO:0000259" key="5">
    <source>
        <dbReference type="Pfam" id="PF16350"/>
    </source>
</evidence>
<dbReference type="Pfam" id="PF08669">
    <property type="entry name" value="GCV_T_C"/>
    <property type="match status" value="1"/>
</dbReference>
<name>A0A433UDU4_ELYCH</name>
<dbReference type="Gene3D" id="3.30.70.1400">
    <property type="entry name" value="Aminomethyltransferase beta-barrel domains"/>
    <property type="match status" value="1"/>
</dbReference>
<accession>A0A433UDU4</accession>
<dbReference type="GO" id="GO:0005739">
    <property type="term" value="C:mitochondrion"/>
    <property type="evidence" value="ECO:0007669"/>
    <property type="project" value="TreeGrafter"/>
</dbReference>
<dbReference type="PANTHER" id="PTHR43757">
    <property type="entry name" value="AMINOMETHYLTRANSFERASE"/>
    <property type="match status" value="1"/>
</dbReference>
<evidence type="ECO:0000313" key="6">
    <source>
        <dbReference type="EMBL" id="RUS91986.1"/>
    </source>
</evidence>
<feature type="domain" description="FAD dependent oxidoreductase central" evidence="5">
    <location>
        <begin position="429"/>
        <end position="484"/>
    </location>
</feature>
<gene>
    <name evidence="6" type="ORF">EGW08_000199</name>
</gene>
<evidence type="ECO:0000259" key="2">
    <source>
        <dbReference type="Pfam" id="PF01266"/>
    </source>
</evidence>
<dbReference type="PANTHER" id="PTHR43757:SF15">
    <property type="entry name" value="PYRUVATE DEHYDROGENASE PHOSPHATASE REGULATORY SUBUNIT, MITOCHONDRIAL-LIKE"/>
    <property type="match status" value="1"/>
</dbReference>
<feature type="domain" description="GCVT N-terminal" evidence="3">
    <location>
        <begin position="486"/>
        <end position="770"/>
    </location>
</feature>
<dbReference type="InterPro" id="IPR013977">
    <property type="entry name" value="GcvT_C"/>
</dbReference>
<sequence length="905" mass="101220">MNHLRASTKAAKKFVKNGQLQQEAVSLLKPKHCRVMSTSADLESHSIADSGPQVTVPAHSQVVICGGGIIGSSVAFHLAERGWSNVTVLEQGSLTCGTTWHSAGLIGRLKPTITDMVMLDYSRRLYERLTNEGHGTGWKQCGSVNVARTKDRMVDFKRKHALAKTLGIEVHLIGPSEIKKMCPNLYTDDLVGGVWVPEDGVVTAQDVAMTLAKIAKEKGVKMLEKVSVEKVVTKQGMVTDVVTSAGTIKCDFFVNCAGQWARAVGKKTVPKAVKAPLHSCEHFYLVTKPMEGIDTMMPVIRDPDGLTYFREWSGGILAGGFEPKAKPCFHKGIPEKFEFQLLPDDWDHFQILLDNMLHRMPSMQTAEVRQMVNGPESFTPDSRMLLGKSPKMGQLEDQISNYFIAAGMNSGGIVGAGAVGKHIAEWIIDGEPSVNLWQYDVRRFVRLHNNKKFLRDRVPEALANHYALKYPKEEYKTGRKLRCSPLHTRLEVAGAVFGETMAYERAMYFNNPDDDTFGKESRPMWSWSKPCWFESVQEEYWACKERVCLMDMSSFAKFEVRSRGDEATAYLQELCSNNIASEVGTIVHTGMQNNQGGFENDCTVARLDQNHYFIICPATQQTRAIAWLEKHLPRNGSVQVTDATSMFSGINIIGPHAQQLLADVSDFPTNKSDFRPMTVNLIDVGHASSVRAMRLTHTGEDGFILYIPSEYALHVYDTLMIAGKDYGVRNAGYYALRHLRMENFFAFWGLDLSDKITPLECGRGFRTKIDDPEHFIGKEALLKQRKEGVGQRFAQLILDDFDVHQDLWPWGGEPIYRNDKFVGFTTTCGYGFTLEKMVCLGFVGERDANGKLVTQKNINDWVMDRGAKYEVDIAGVRFPAKPGIYSPKMTIQTLDPVFVPAPNRG</sequence>
<dbReference type="InterPro" id="IPR032503">
    <property type="entry name" value="FAO_M"/>
</dbReference>
<dbReference type="FunFam" id="3.30.70.1400:FF:000003">
    <property type="entry name" value="Pyruvate dehydrogenase phosphatase regulatory subunit"/>
    <property type="match status" value="1"/>
</dbReference>
<dbReference type="InterPro" id="IPR036188">
    <property type="entry name" value="FAD/NAD-bd_sf"/>
</dbReference>
<dbReference type="Gene3D" id="3.50.50.60">
    <property type="entry name" value="FAD/NAD(P)-binding domain"/>
    <property type="match status" value="1"/>
</dbReference>
<evidence type="ECO:0000256" key="1">
    <source>
        <dbReference type="ARBA" id="ARBA00008609"/>
    </source>
</evidence>
<comment type="caution">
    <text evidence="6">The sequence shown here is derived from an EMBL/GenBank/DDBJ whole genome shotgun (WGS) entry which is preliminary data.</text>
</comment>
<dbReference type="InterPro" id="IPR027266">
    <property type="entry name" value="TrmE/GcvT-like"/>
</dbReference>
<dbReference type="AlphaFoldDB" id="A0A433UDU4"/>
<feature type="domain" description="FAD dependent oxidoreductase" evidence="2">
    <location>
        <begin position="62"/>
        <end position="426"/>
    </location>
</feature>
<dbReference type="SUPFAM" id="SSF101790">
    <property type="entry name" value="Aminomethyltransferase beta-barrel domain"/>
    <property type="match status" value="1"/>
</dbReference>
<keyword evidence="7" id="KW-1185">Reference proteome</keyword>
<dbReference type="OrthoDB" id="498204at2759"/>
<dbReference type="InterPro" id="IPR029043">
    <property type="entry name" value="GcvT/YgfZ_C"/>
</dbReference>
<dbReference type="SUPFAM" id="SSF51905">
    <property type="entry name" value="FAD/NAD(P)-binding domain"/>
    <property type="match status" value="1"/>
</dbReference>
<dbReference type="InterPro" id="IPR028896">
    <property type="entry name" value="GcvT/YgfZ/DmdA"/>
</dbReference>
<dbReference type="Gene3D" id="3.30.1360.120">
    <property type="entry name" value="Probable tRNA modification gtpase trme, domain 1"/>
    <property type="match status" value="1"/>
</dbReference>